<dbReference type="PANTHER" id="PTHR37318">
    <property type="entry name" value="BSL7504 PROTEIN"/>
    <property type="match status" value="1"/>
</dbReference>
<dbReference type="SUPFAM" id="SSF46785">
    <property type="entry name" value="Winged helix' DNA-binding domain"/>
    <property type="match status" value="1"/>
</dbReference>
<evidence type="ECO:0000313" key="2">
    <source>
        <dbReference type="EMBL" id="NEC84721.1"/>
    </source>
</evidence>
<sequence length="104" mass="11284">MTDGLDEAFRSTTRLRIASFLSGCEEAEFRAVQEYCELTAPTLSKHAAALEATGYVEIRKGHVGKTPRTWLTLTEQGRSALAGHLAELQCIAATAARHGNSHRA</sequence>
<dbReference type="InterPro" id="IPR027395">
    <property type="entry name" value="WH_DNA-bd_dom"/>
</dbReference>
<dbReference type="Gene3D" id="1.10.10.10">
    <property type="entry name" value="Winged helix-like DNA-binding domain superfamily/Winged helix DNA-binding domain"/>
    <property type="match status" value="1"/>
</dbReference>
<evidence type="ECO:0000259" key="1">
    <source>
        <dbReference type="Pfam" id="PF13601"/>
    </source>
</evidence>
<accession>A0A6B3BG99</accession>
<dbReference type="RefSeq" id="WP_164312178.1">
    <property type="nucleotide sequence ID" value="NZ_JAAGLU010000002.1"/>
</dbReference>
<dbReference type="InterPro" id="IPR036388">
    <property type="entry name" value="WH-like_DNA-bd_sf"/>
</dbReference>
<dbReference type="InterPro" id="IPR036390">
    <property type="entry name" value="WH_DNA-bd_sf"/>
</dbReference>
<comment type="caution">
    <text evidence="2">The sequence shown here is derived from an EMBL/GenBank/DDBJ whole genome shotgun (WGS) entry which is preliminary data.</text>
</comment>
<feature type="domain" description="Winged helix DNA-binding" evidence="1">
    <location>
        <begin position="14"/>
        <end position="89"/>
    </location>
</feature>
<protein>
    <submittedName>
        <fullName evidence="2">Transcriptional regulator</fullName>
    </submittedName>
</protein>
<gene>
    <name evidence="2" type="ORF">G3I71_02305</name>
</gene>
<name>A0A6B3BG99_9ACTN</name>
<reference evidence="2" key="1">
    <citation type="submission" date="2020-01" db="EMBL/GenBank/DDBJ databases">
        <title>Insect and environment-associated Actinomycetes.</title>
        <authorList>
            <person name="Currrie C."/>
            <person name="Chevrette M."/>
            <person name="Carlson C."/>
            <person name="Stubbendieck R."/>
            <person name="Wendt-Pienkowski E."/>
        </authorList>
    </citation>
    <scope>NUCLEOTIDE SEQUENCE</scope>
    <source>
        <strain evidence="2">SID12501</strain>
    </source>
</reference>
<dbReference type="EMBL" id="JAAGLU010000002">
    <property type="protein sequence ID" value="NEC84721.1"/>
    <property type="molecule type" value="Genomic_DNA"/>
</dbReference>
<proteinExistence type="predicted"/>
<dbReference type="Pfam" id="PF13601">
    <property type="entry name" value="HTH_34"/>
    <property type="match status" value="1"/>
</dbReference>
<dbReference type="PANTHER" id="PTHR37318:SF1">
    <property type="entry name" value="BSL7504 PROTEIN"/>
    <property type="match status" value="1"/>
</dbReference>
<organism evidence="2">
    <name type="scientific">Streptomyces sp. SID12501</name>
    <dbReference type="NCBI Taxonomy" id="2706042"/>
    <lineage>
        <taxon>Bacteria</taxon>
        <taxon>Bacillati</taxon>
        <taxon>Actinomycetota</taxon>
        <taxon>Actinomycetes</taxon>
        <taxon>Kitasatosporales</taxon>
        <taxon>Streptomycetaceae</taxon>
        <taxon>Streptomyces</taxon>
    </lineage>
</organism>
<dbReference type="AlphaFoldDB" id="A0A6B3BG99"/>